<feature type="compositionally biased region" description="Basic and acidic residues" evidence="14">
    <location>
        <begin position="397"/>
        <end position="418"/>
    </location>
</feature>
<dbReference type="STRING" id="914237.A0A1E1LLZ2"/>
<keyword evidence="11" id="KW-0539">Nucleus</keyword>
<reference evidence="18" key="1">
    <citation type="submission" date="2016-03" db="EMBL/GenBank/DDBJ databases">
        <authorList>
            <person name="Ploux O."/>
        </authorList>
    </citation>
    <scope>NUCLEOTIDE SEQUENCE [LARGE SCALE GENOMIC DNA]</scope>
    <source>
        <strain evidence="18">UK7</strain>
    </source>
</reference>
<keyword evidence="6" id="KW-0255">Endonuclease</keyword>
<dbReference type="InterPro" id="IPR036279">
    <property type="entry name" value="5-3_exonuclease_C_sf"/>
</dbReference>
<dbReference type="FunFam" id="3.40.50.1010:FF:000025">
    <property type="entry name" value="DNA repair protein RAD2"/>
    <property type="match status" value="1"/>
</dbReference>
<comment type="subcellular location">
    <subcellularLocation>
        <location evidence="2">Nucleus</location>
    </subcellularLocation>
</comment>
<keyword evidence="7" id="KW-0227">DNA damage</keyword>
<gene>
    <name evidence="17" type="ORF">RCO7_03826</name>
</gene>
<evidence type="ECO:0000256" key="5">
    <source>
        <dbReference type="ARBA" id="ARBA00022723"/>
    </source>
</evidence>
<feature type="domain" description="XPG N-terminal" evidence="16">
    <location>
        <begin position="1"/>
        <end position="98"/>
    </location>
</feature>
<organism evidence="17 18">
    <name type="scientific">Rhynchosporium graminicola</name>
    <dbReference type="NCBI Taxonomy" id="2792576"/>
    <lineage>
        <taxon>Eukaryota</taxon>
        <taxon>Fungi</taxon>
        <taxon>Dikarya</taxon>
        <taxon>Ascomycota</taxon>
        <taxon>Pezizomycotina</taxon>
        <taxon>Leotiomycetes</taxon>
        <taxon>Helotiales</taxon>
        <taxon>Ploettnerulaceae</taxon>
        <taxon>Rhynchosporium</taxon>
    </lineage>
</organism>
<dbReference type="InterPro" id="IPR006084">
    <property type="entry name" value="XPG/Rad2"/>
</dbReference>
<keyword evidence="18" id="KW-1185">Reference proteome</keyword>
<dbReference type="Pfam" id="PF00867">
    <property type="entry name" value="XPG_I"/>
    <property type="match status" value="1"/>
</dbReference>
<evidence type="ECO:0000256" key="14">
    <source>
        <dbReference type="SAM" id="MobiDB-lite"/>
    </source>
</evidence>
<comment type="similarity">
    <text evidence="3">Belongs to the XPG/RAD2 endonuclease family. XPG subfamily.</text>
</comment>
<feature type="domain" description="XPG-I" evidence="15">
    <location>
        <begin position="962"/>
        <end position="1031"/>
    </location>
</feature>
<feature type="compositionally biased region" description="Basic and acidic residues" evidence="14">
    <location>
        <begin position="575"/>
        <end position="585"/>
    </location>
</feature>
<evidence type="ECO:0000259" key="16">
    <source>
        <dbReference type="SMART" id="SM00485"/>
    </source>
</evidence>
<feature type="compositionally biased region" description="Acidic residues" evidence="14">
    <location>
        <begin position="1295"/>
        <end position="1306"/>
    </location>
</feature>
<feature type="compositionally biased region" description="Basic and acidic residues" evidence="14">
    <location>
        <begin position="661"/>
        <end position="688"/>
    </location>
</feature>
<dbReference type="EMBL" id="FJUW01000062">
    <property type="protein sequence ID" value="CZT11528.1"/>
    <property type="molecule type" value="Genomic_DNA"/>
</dbReference>
<feature type="compositionally biased region" description="Acidic residues" evidence="14">
    <location>
        <begin position="1277"/>
        <end position="1287"/>
    </location>
</feature>
<dbReference type="InterPro" id="IPR006086">
    <property type="entry name" value="XPG-I_dom"/>
</dbReference>
<dbReference type="FunFam" id="1.10.150.20:FF:000030">
    <property type="entry name" value="Flap endonuclease GEN-like 1"/>
    <property type="match status" value="1"/>
</dbReference>
<evidence type="ECO:0000256" key="7">
    <source>
        <dbReference type="ARBA" id="ARBA00022763"/>
    </source>
</evidence>
<feature type="compositionally biased region" description="Low complexity" evidence="14">
    <location>
        <begin position="816"/>
        <end position="828"/>
    </location>
</feature>
<feature type="region of interest" description="Disordered" evidence="14">
    <location>
        <begin position="397"/>
        <end position="456"/>
    </location>
</feature>
<dbReference type="PANTHER" id="PTHR16171">
    <property type="entry name" value="DNA REPAIR PROTEIN COMPLEMENTING XP-G CELLS-RELATED"/>
    <property type="match status" value="1"/>
</dbReference>
<feature type="region of interest" description="Disordered" evidence="14">
    <location>
        <begin position="337"/>
        <end position="378"/>
    </location>
</feature>
<keyword evidence="9" id="KW-0460">Magnesium</keyword>
<dbReference type="CDD" id="cd09868">
    <property type="entry name" value="PIN_XPG_RAD2"/>
    <property type="match status" value="2"/>
</dbReference>
<dbReference type="GO" id="GO:0046872">
    <property type="term" value="F:metal ion binding"/>
    <property type="evidence" value="ECO:0007669"/>
    <property type="project" value="UniProtKB-KW"/>
</dbReference>
<sequence>MGVTGLWPILAPSARPTPLPTLNKKRLAVDASIWIYQFLKAVRDKEGNALRNSHVVGFFRRICKLLFFGIKPVFVFDGGAPVLKRQTIQGRKSRREGRREDAARTAGKLLAVQMKRRGEEEETRRKRDAKREREGRAAIQDEEEVIPDGAELVYVGEMGMSSAERNKNRTFRKTDAYHLPDLTNGIEGMGQPDDPRIMSAEDLEEYARQFHNGEDVNLYDFSKIDFNGDFFLSLPPGDRYNILNAARLRSRLRMGHSKEQLDGMFPDRMAFSRFQIDRVRERNELTQRLMNLNGMNDLPGVGGGRIAGEKGREYVLVKNDGVEGGYALGVVSTDKGVGGKDKPIDIDAMQPKVKVDSESEDDFEDVPVEGLNRLPKPNVRNKLNLTYDEFQAQELADQRKKVYARKRGEPDPQTRESSEEVPLSQQKRGRPPSEDPDSLFVNQKSAAGPSHPSDLLFDEEEDDINKAIALSLQRDGIEAGSDEENHLNRAISMSLQKNHAPDSEADDDMDFEDVPMPEFQQKAAENAKPISSSSGGMIAHIVNNRANAAIPKRKVVAIESDSDSDMDMQAVLAKARREEAPDRSKQPPPIALNHKNPFDGPLPFEKLGSIFTKKSKPVEQSDKAGSGDEDGENLAGGFEIEPEEEAARPLPPWLTGGDIRNQVDEQKERDRELNAEDKEQADEEDRRYKQMHAPIQIDSSDEESDVEIVDAPQLKNVTPVVEAMEVLVDVEPKEPSPEIAEGGLDDLVQEQASVETFGEVAEDVRADPPVSSIPHNRSTSVETESKEVEDEEVEWSESDYGDVSTAKVISADQPKKSNSAPPSKSSSPEFEDVEMPEPEAIPESGSPAPGSPSSIFEDVESPDVPPDQLLPEDSFAARERAEIDAEFDDFSDPEDEELLAQLAVEAETHAQFANTLNNRTELETEMTYDQELKALRNQQKKDRRDADEVTQVMITECQSLLRLFGIPYITAPMEAEAQCAELVRLGLVDGVVTDDCDIFLFGGTRVYKNMFNSNKFVECYLSTDIEKELSLSRDQLIAIAHLLGSDYTEGLPGVGPVTAVEILSEFPSSSGLQEFKDWWSSVQINGPPLDTEPTTFRKKFRRSQGTKLFLPPTFPSSAVTEAYLKPDVDSTPDAFQWGVPDLDQLREFLMATIGWTQERTDEVLVPVIRDMNRREQEGTQANITRYFDGAVGVGANSAGSGKDRVTSQRMKDAVGKLRAKKKSGDNPLGKTIAEVGQEWAKKNDIGWTEREQAKLWGKGGKRGQKKGSKGRKRTAIDIEEEEDDSEQGENANEITGEDENGSEDVSSDANGTTSSSGIRSKGKGKGKAKQRTAKGAGKGKRVKV</sequence>
<evidence type="ECO:0000313" key="18">
    <source>
        <dbReference type="Proteomes" id="UP000178129"/>
    </source>
</evidence>
<dbReference type="InterPro" id="IPR019974">
    <property type="entry name" value="XPG_CS"/>
</dbReference>
<dbReference type="Proteomes" id="UP000178129">
    <property type="component" value="Unassembled WGS sequence"/>
</dbReference>
<dbReference type="GO" id="GO:0005634">
    <property type="term" value="C:nucleus"/>
    <property type="evidence" value="ECO:0007669"/>
    <property type="project" value="UniProtKB-SubCell"/>
</dbReference>
<dbReference type="InterPro" id="IPR006085">
    <property type="entry name" value="XPG_DNA_repair_N"/>
</dbReference>
<dbReference type="Gene3D" id="3.40.50.1010">
    <property type="entry name" value="5'-nuclease"/>
    <property type="match status" value="2"/>
</dbReference>
<feature type="region of interest" description="Disordered" evidence="14">
    <location>
        <begin position="1196"/>
        <end position="1229"/>
    </location>
</feature>
<dbReference type="PROSITE" id="PS00841">
    <property type="entry name" value="XPG_1"/>
    <property type="match status" value="1"/>
</dbReference>
<dbReference type="GO" id="GO:0048256">
    <property type="term" value="F:flap endonuclease activity"/>
    <property type="evidence" value="ECO:0007669"/>
    <property type="project" value="UniProtKB-ARBA"/>
</dbReference>
<dbReference type="InterPro" id="IPR003903">
    <property type="entry name" value="UIM_dom"/>
</dbReference>
<dbReference type="GO" id="GO:0003697">
    <property type="term" value="F:single-stranded DNA binding"/>
    <property type="evidence" value="ECO:0007669"/>
    <property type="project" value="InterPro"/>
</dbReference>
<feature type="region of interest" description="Disordered" evidence="14">
    <location>
        <begin position="755"/>
        <end position="870"/>
    </location>
</feature>
<dbReference type="PRINTS" id="PR00066">
    <property type="entry name" value="XRODRMPGMNTG"/>
</dbReference>
<keyword evidence="8" id="KW-0378">Hydrolase</keyword>
<dbReference type="GO" id="GO:0006289">
    <property type="term" value="P:nucleotide-excision repair"/>
    <property type="evidence" value="ECO:0007669"/>
    <property type="project" value="InterPro"/>
</dbReference>
<dbReference type="PROSITE" id="PS00842">
    <property type="entry name" value="XPG_2"/>
    <property type="match status" value="1"/>
</dbReference>
<comment type="caution">
    <text evidence="17">The sequence shown here is derived from an EMBL/GenBank/DDBJ whole genome shotgun (WGS) entry which is preliminary data.</text>
</comment>
<feature type="region of interest" description="Disordered" evidence="14">
    <location>
        <begin position="114"/>
        <end position="140"/>
    </location>
</feature>
<protein>
    <submittedName>
        <fullName evidence="17">Related to RAD13</fullName>
    </submittedName>
</protein>
<feature type="compositionally biased region" description="Acidic residues" evidence="14">
    <location>
        <begin position="358"/>
        <end position="367"/>
    </location>
</feature>
<evidence type="ECO:0000256" key="13">
    <source>
        <dbReference type="ARBA" id="ARBA00053135"/>
    </source>
</evidence>
<proteinExistence type="inferred from homology"/>
<evidence type="ECO:0000256" key="8">
    <source>
        <dbReference type="ARBA" id="ARBA00022801"/>
    </source>
</evidence>
<evidence type="ECO:0000259" key="15">
    <source>
        <dbReference type="SMART" id="SM00484"/>
    </source>
</evidence>
<dbReference type="CDD" id="cd09904">
    <property type="entry name" value="H3TH_XPG"/>
    <property type="match status" value="1"/>
</dbReference>
<feature type="compositionally biased region" description="Basic residues" evidence="14">
    <location>
        <begin position="1259"/>
        <end position="1273"/>
    </location>
</feature>
<evidence type="ECO:0000256" key="4">
    <source>
        <dbReference type="ARBA" id="ARBA00022722"/>
    </source>
</evidence>
<dbReference type="InterPro" id="IPR029060">
    <property type="entry name" value="PIN-like_dom_sf"/>
</dbReference>
<dbReference type="FunCoup" id="A0A1E1LLZ2">
    <property type="interactions" value="526"/>
</dbReference>
<evidence type="ECO:0000256" key="10">
    <source>
        <dbReference type="ARBA" id="ARBA00023204"/>
    </source>
</evidence>
<dbReference type="SUPFAM" id="SSF88723">
    <property type="entry name" value="PIN domain-like"/>
    <property type="match status" value="1"/>
</dbReference>
<evidence type="ECO:0000256" key="9">
    <source>
        <dbReference type="ARBA" id="ARBA00022842"/>
    </source>
</evidence>
<name>A0A1E1LLZ2_9HELO</name>
<evidence type="ECO:0000256" key="3">
    <source>
        <dbReference type="ARBA" id="ARBA00005283"/>
    </source>
</evidence>
<dbReference type="InterPro" id="IPR001044">
    <property type="entry name" value="XPG/Rad2_eukaryotes"/>
</dbReference>
<feature type="region of interest" description="Disordered" evidence="14">
    <location>
        <begin position="88"/>
        <end position="107"/>
    </location>
</feature>
<dbReference type="Pfam" id="PF00752">
    <property type="entry name" value="XPG_N"/>
    <property type="match status" value="1"/>
</dbReference>
<feature type="region of interest" description="Disordered" evidence="14">
    <location>
        <begin position="574"/>
        <end position="706"/>
    </location>
</feature>
<dbReference type="SMART" id="SM00279">
    <property type="entry name" value="HhH2"/>
    <property type="match status" value="1"/>
</dbReference>
<dbReference type="FunFam" id="3.40.50.1010:FF:000061">
    <property type="entry name" value="Single-stranded DNA endonuclease (Eurofung)"/>
    <property type="match status" value="1"/>
</dbReference>
<evidence type="ECO:0000313" key="17">
    <source>
        <dbReference type="EMBL" id="CZT11528.1"/>
    </source>
</evidence>
<evidence type="ECO:0000256" key="6">
    <source>
        <dbReference type="ARBA" id="ARBA00022759"/>
    </source>
</evidence>
<dbReference type="SMART" id="SM00485">
    <property type="entry name" value="XPGN"/>
    <property type="match status" value="1"/>
</dbReference>
<dbReference type="PANTHER" id="PTHR16171:SF7">
    <property type="entry name" value="DNA REPAIR PROTEIN RAD2"/>
    <property type="match status" value="1"/>
</dbReference>
<evidence type="ECO:0000256" key="2">
    <source>
        <dbReference type="ARBA" id="ARBA00004123"/>
    </source>
</evidence>
<feature type="compositionally biased region" description="Basic and acidic residues" evidence="14">
    <location>
        <begin position="1201"/>
        <end position="1215"/>
    </location>
</feature>
<dbReference type="InterPro" id="IPR008918">
    <property type="entry name" value="HhH2"/>
</dbReference>
<feature type="compositionally biased region" description="Low complexity" evidence="14">
    <location>
        <begin position="841"/>
        <end position="855"/>
    </location>
</feature>
<accession>A0A1E1LLZ2</accession>
<evidence type="ECO:0000256" key="11">
    <source>
        <dbReference type="ARBA" id="ARBA00023242"/>
    </source>
</evidence>
<comment type="similarity">
    <text evidence="12">Belongs to the XPG/RAD2 endonuclease family. GEN subfamily.</text>
</comment>
<dbReference type="InParanoid" id="A0A1E1LLZ2"/>
<feature type="compositionally biased region" description="Basic and acidic residues" evidence="14">
    <location>
        <begin position="616"/>
        <end position="626"/>
    </location>
</feature>
<keyword evidence="10" id="KW-0234">DNA repair</keyword>
<dbReference type="Pfam" id="PF02809">
    <property type="entry name" value="UIM"/>
    <property type="match status" value="2"/>
</dbReference>
<feature type="compositionally biased region" description="Acidic residues" evidence="14">
    <location>
        <begin position="787"/>
        <end position="800"/>
    </location>
</feature>
<feature type="region of interest" description="Disordered" evidence="14">
    <location>
        <begin position="1252"/>
        <end position="1344"/>
    </location>
</feature>
<comment type="function">
    <text evidence="13">Single-stranded DNA endonuclease involved in excision repair of DNA damaged with UV light, bulky adducts, or cross-linking agents. Essential for the incision step of excision-repair.</text>
</comment>
<dbReference type="Gene3D" id="1.10.150.20">
    <property type="entry name" value="5' to 3' exonuclease, C-terminal subdomain"/>
    <property type="match status" value="1"/>
</dbReference>
<dbReference type="SUPFAM" id="SSF47807">
    <property type="entry name" value="5' to 3' exonuclease, C-terminal subdomain"/>
    <property type="match status" value="1"/>
</dbReference>
<evidence type="ECO:0000256" key="12">
    <source>
        <dbReference type="ARBA" id="ARBA00038112"/>
    </source>
</evidence>
<keyword evidence="4" id="KW-0540">Nuclease</keyword>
<feature type="compositionally biased region" description="Basic and acidic residues" evidence="14">
    <location>
        <begin position="116"/>
        <end position="136"/>
    </location>
</feature>
<evidence type="ECO:0000256" key="1">
    <source>
        <dbReference type="ARBA" id="ARBA00001946"/>
    </source>
</evidence>
<keyword evidence="5" id="KW-0479">Metal-binding</keyword>
<dbReference type="PRINTS" id="PR00853">
    <property type="entry name" value="XPGRADSUPER"/>
</dbReference>
<comment type="cofactor">
    <cofactor evidence="1">
        <name>Mg(2+)</name>
        <dbReference type="ChEBI" id="CHEBI:18420"/>
    </cofactor>
</comment>
<feature type="compositionally biased region" description="Basic residues" evidence="14">
    <location>
        <begin position="1320"/>
        <end position="1344"/>
    </location>
</feature>
<dbReference type="SMART" id="SM00484">
    <property type="entry name" value="XPGI"/>
    <property type="match status" value="1"/>
</dbReference>